<evidence type="ECO:0000313" key="3">
    <source>
        <dbReference type="Proteomes" id="UP001165122"/>
    </source>
</evidence>
<evidence type="ECO:0000313" key="2">
    <source>
        <dbReference type="EMBL" id="GMI08196.1"/>
    </source>
</evidence>
<organism evidence="2 3">
    <name type="scientific">Triparma laevis f. longispina</name>
    <dbReference type="NCBI Taxonomy" id="1714387"/>
    <lineage>
        <taxon>Eukaryota</taxon>
        <taxon>Sar</taxon>
        <taxon>Stramenopiles</taxon>
        <taxon>Ochrophyta</taxon>
        <taxon>Bolidophyceae</taxon>
        <taxon>Parmales</taxon>
        <taxon>Triparmaceae</taxon>
        <taxon>Triparma</taxon>
    </lineage>
</organism>
<feature type="region of interest" description="Disordered" evidence="1">
    <location>
        <begin position="1"/>
        <end position="21"/>
    </location>
</feature>
<dbReference type="OrthoDB" id="42897at2759"/>
<dbReference type="AlphaFoldDB" id="A0A9W7CKY7"/>
<protein>
    <submittedName>
        <fullName evidence="2">Uncharacterized protein</fullName>
    </submittedName>
</protein>
<feature type="compositionally biased region" description="Pro residues" evidence="1">
    <location>
        <begin position="7"/>
        <end position="21"/>
    </location>
</feature>
<reference evidence="3" key="1">
    <citation type="journal article" date="2023" name="Commun. Biol.">
        <title>Genome analysis of Parmales, the sister group of diatoms, reveals the evolutionary specialization of diatoms from phago-mixotrophs to photoautotrophs.</title>
        <authorList>
            <person name="Ban H."/>
            <person name="Sato S."/>
            <person name="Yoshikawa S."/>
            <person name="Yamada K."/>
            <person name="Nakamura Y."/>
            <person name="Ichinomiya M."/>
            <person name="Sato N."/>
            <person name="Blanc-Mathieu R."/>
            <person name="Endo H."/>
            <person name="Kuwata A."/>
            <person name="Ogata H."/>
        </authorList>
    </citation>
    <scope>NUCLEOTIDE SEQUENCE [LARGE SCALE GENOMIC DNA]</scope>
    <source>
        <strain evidence="3">NIES 3700</strain>
    </source>
</reference>
<feature type="compositionally biased region" description="Acidic residues" evidence="1">
    <location>
        <begin position="713"/>
        <end position="731"/>
    </location>
</feature>
<accession>A0A9W7CKY7</accession>
<dbReference type="EMBL" id="BRXW01000121">
    <property type="protein sequence ID" value="GMI08196.1"/>
    <property type="molecule type" value="Genomic_DNA"/>
</dbReference>
<keyword evidence="3" id="KW-1185">Reference proteome</keyword>
<name>A0A9W7CKY7_9STRA</name>
<gene>
    <name evidence="2" type="ORF">TrLO_g369</name>
</gene>
<feature type="region of interest" description="Disordered" evidence="1">
    <location>
        <begin position="707"/>
        <end position="733"/>
    </location>
</feature>
<dbReference type="Proteomes" id="UP001165122">
    <property type="component" value="Unassembled WGS sequence"/>
</dbReference>
<comment type="caution">
    <text evidence="2">The sequence shown here is derived from an EMBL/GenBank/DDBJ whole genome shotgun (WGS) entry which is preliminary data.</text>
</comment>
<evidence type="ECO:0000256" key="1">
    <source>
        <dbReference type="SAM" id="MobiDB-lite"/>
    </source>
</evidence>
<proteinExistence type="predicted"/>
<sequence length="1244" mass="138741">MYTTSTNPPPPPAAASAPLPPPRLTLTFSPPILSYTLHLESSRNSYVIPENATINSSKSYNLLKFPTIPPLASIYFPPTSLPHLKSLRSQHPPARLLCTGPTTVTGTLSLGPTEHSDLYIIQDLPFPSTSLTTIQNFSSLTLLPPPPKTLPPLLCFASITSTAVSTSLKKYLQTGSGIITHNLPSPPSILPPIKNFLSLRLKKQLAFSTIIYLPSPKTSHVCASSISNNTLFLSCPLSSLESELLKSCLKTFKIDPFLSLILLQYLLTPKTPSFQIRSSSNLEDNLEGLINDDTFEALYRNLLNGLTRTSRIPEYAILRANRIARVLRNIGLDFLMECFELPELRTDVFDDDIVDPSLIRLNDYKKILLKNLEIREGSIYDLTDLLRLHLQSLNRKSDLLTVRGLSPCVPNFNYSDSNSLKPEGFPLSLIYTGPNYVRCFANLLEWKDKRRWSVSVQWDEVVGRFGGGVKVKEVNGRKEEVEVEREKFTGLSSRITTPIDIRLVENEGKCKSWSRTPTPFRINSFHNGMTVPSKPSKPSHLHLMSLEKCRSMNNSGLAWITIDPSSRYMSRIFLKQPEFCSAEMTFYDGNEENQVYGLRQLAEGGSVRLSNECYVYRGVIEECLRGRSAHTTIEHSCVVRAHAALCLGQWGIYRAPRDRGVNRNGWKTIDAVSKYWEERLVGVVRARKRRKEKGGKKRKYDWVWADEGGGSESESESEEEDESGEDSEEEVEEKKEYDWKWVTDYECMVRTAVVYSVACLRAQDGNTPSVAIDWLYSRIGDGLALEEKRVGECEGAPEGFDEEGYKLAEEFNMDPWVGDIYLALSNVNVTNYSDSGTAPNPITKLVKLCHDKVDDLADVGGDIFAGALHSLVILAVLRDNSDRLKNKTTGEVVEGEEKRKDLPQTETFYSNIYDSTPTISAKAVAAQAFCIASVYRDSRRPKTEPCLGLITSLEFLLSKIIETSDNSLKYALLSVAWDLINGKITTPRAFVLTSSRYTSSTSALNRCLNGPLGSSLGDFNASGKFIDVKNSKYNPAVGAINGGVRRGFDLVRTAGNKKKGEKGVEVVVRVARLAGEVWEMAYGGVGAAKGCDGKVEKEFDELAEDLWMWLWPGKCSALKQVHEWIEKGVGMVDEDVDLTAFKSSDLTDDLKVDLAKIKELIKPWEKLEEDEKKIYLYRSSMAKEALNLAIEEEDDEDARSALDPLTLHCRVDSTWQSGGWAASVSKQRSKHISDRKAGIAAKKS</sequence>